<evidence type="ECO:0000259" key="8">
    <source>
        <dbReference type="PROSITE" id="PS50156"/>
    </source>
</evidence>
<dbReference type="EMBL" id="CAJNOE010000398">
    <property type="protein sequence ID" value="CAF1194735.1"/>
    <property type="molecule type" value="Genomic_DNA"/>
</dbReference>
<keyword evidence="4 7" id="KW-0472">Membrane</keyword>
<dbReference type="PANTHER" id="PTHR45951">
    <property type="entry name" value="PROTEIN DISPATCHED-RELATED"/>
    <property type="match status" value="1"/>
</dbReference>
<dbReference type="GO" id="GO:0007224">
    <property type="term" value="P:smoothened signaling pathway"/>
    <property type="evidence" value="ECO:0007669"/>
    <property type="project" value="TreeGrafter"/>
</dbReference>
<reference evidence="9" key="1">
    <citation type="submission" date="2021-02" db="EMBL/GenBank/DDBJ databases">
        <authorList>
            <person name="Nowell W R."/>
        </authorList>
    </citation>
    <scope>NUCLEOTIDE SEQUENCE</scope>
</reference>
<accession>A0A814VT28</accession>
<feature type="transmembrane region" description="Helical" evidence="7">
    <location>
        <begin position="1269"/>
        <end position="1292"/>
    </location>
</feature>
<feature type="transmembrane region" description="Helical" evidence="7">
    <location>
        <begin position="574"/>
        <end position="594"/>
    </location>
</feature>
<dbReference type="Proteomes" id="UP000663860">
    <property type="component" value="Unassembled WGS sequence"/>
</dbReference>
<feature type="transmembrane region" description="Helical" evidence="7">
    <location>
        <begin position="1108"/>
        <end position="1131"/>
    </location>
</feature>
<comment type="caution">
    <text evidence="9">The sequence shown here is derived from an EMBL/GenBank/DDBJ whole genome shotgun (WGS) entry which is preliminary data.</text>
</comment>
<dbReference type="InterPro" id="IPR052081">
    <property type="entry name" value="Dispatched_Hh_regulator"/>
</dbReference>
<organism evidence="9 10">
    <name type="scientific">Adineta steineri</name>
    <dbReference type="NCBI Taxonomy" id="433720"/>
    <lineage>
        <taxon>Eukaryota</taxon>
        <taxon>Metazoa</taxon>
        <taxon>Spiralia</taxon>
        <taxon>Gnathifera</taxon>
        <taxon>Rotifera</taxon>
        <taxon>Eurotatoria</taxon>
        <taxon>Bdelloidea</taxon>
        <taxon>Adinetida</taxon>
        <taxon>Adinetidae</taxon>
        <taxon>Adineta</taxon>
    </lineage>
</organism>
<evidence type="ECO:0000256" key="1">
    <source>
        <dbReference type="ARBA" id="ARBA00004141"/>
    </source>
</evidence>
<feature type="transmembrane region" description="Helical" evidence="7">
    <location>
        <begin position="698"/>
        <end position="716"/>
    </location>
</feature>
<evidence type="ECO:0000256" key="2">
    <source>
        <dbReference type="ARBA" id="ARBA00022692"/>
    </source>
</evidence>
<name>A0A814VT28_9BILA</name>
<feature type="transmembrane region" description="Helical" evidence="7">
    <location>
        <begin position="1076"/>
        <end position="1096"/>
    </location>
</feature>
<evidence type="ECO:0000313" key="9">
    <source>
        <dbReference type="EMBL" id="CAF1194735.1"/>
    </source>
</evidence>
<evidence type="ECO:0000256" key="4">
    <source>
        <dbReference type="ARBA" id="ARBA00023136"/>
    </source>
</evidence>
<dbReference type="InterPro" id="IPR000731">
    <property type="entry name" value="SSD"/>
</dbReference>
<feature type="transmembrane region" description="Helical" evidence="7">
    <location>
        <begin position="20"/>
        <end position="38"/>
    </location>
</feature>
<feature type="transmembrane region" description="Helical" evidence="7">
    <location>
        <begin position="762"/>
        <end position="782"/>
    </location>
</feature>
<evidence type="ECO:0000313" key="10">
    <source>
        <dbReference type="Proteomes" id="UP000663860"/>
    </source>
</evidence>
<gene>
    <name evidence="9" type="ORF">IZO911_LOCUS28251</name>
</gene>
<dbReference type="PROSITE" id="PS50156">
    <property type="entry name" value="SSD"/>
    <property type="match status" value="1"/>
</dbReference>
<dbReference type="GO" id="GO:0022857">
    <property type="term" value="F:transmembrane transporter activity"/>
    <property type="evidence" value="ECO:0007669"/>
    <property type="project" value="TreeGrafter"/>
</dbReference>
<feature type="transmembrane region" description="Helical" evidence="7">
    <location>
        <begin position="1151"/>
        <end position="1180"/>
    </location>
</feature>
<dbReference type="Gene3D" id="1.20.1640.10">
    <property type="entry name" value="Multidrug efflux transporter AcrB transmembrane domain"/>
    <property type="match status" value="3"/>
</dbReference>
<dbReference type="Pfam" id="PF02460">
    <property type="entry name" value="Patched"/>
    <property type="match status" value="1"/>
</dbReference>
<feature type="transmembrane region" description="Helical" evidence="7">
    <location>
        <begin position="543"/>
        <end position="562"/>
    </location>
</feature>
<evidence type="ECO:0000256" key="5">
    <source>
        <dbReference type="ARBA" id="ARBA00023180"/>
    </source>
</evidence>
<proteinExistence type="inferred from homology"/>
<sequence length="1308" mass="152916">MPFSLNIFYSRLLVRHHWLVLNFIVFCCVSLITIAFVFTKLPDLSDPRIGWGARGKGTIFSQLMVLRHAAERFRHAYDLPLDENELFGMFEQFFNVTVDDLDENTYRSDILKKYDIWKKKKSKEDNNELVDYHDLNKEFYDNAEDEDYDENSESKSLYQWNRDRHFDVENLITKYVDNKMINITILDFVKNLPQFNKTSYKSTRLPFDLFRPYAYLLEAKYRGQTGRDGMIEFYIERSNINDDLLSLDHLRSICQWEKQFKDILTLNHVQSLSLATFVALYSSKNDCQLITSNDIERFRSILHTCLPYYINGYMDIPLSDEFVTLVGMKHQSKDWTYQEQVKAIYTTLRHTCFYKNITRFILDHFVDKNFIYDFQQSKINSKVSKSMIYISNYKIIQYNRTGDQTMCLKRQPYSIKYCQQRGCMNDYQDKMISKLCIDQAPPLGNCEKYCQCKYQCFNETEQVILLTPIFKEQELINLYRKYFAGKQLFSTYKNQFIKLIALNFAYVREKAAMVQVYKDTFLSVIAAGLIIIITIVYLRSITIAFMIVLGTTLSLGVSYFIYRVIYGIPIFPTLNFLSIFILIGIGCDDIFVFFDTWDHEKKEWLRKYHDKQQQQIDFETNIPLNDLNTREEIQTTKDEFSNDSLDEEALIEIMSKTLKHGGKSMFVTSFTTTAAFFTNMLTNISFIQVFGVYTGTSILLYFLITITAIAAFAVIYEKHIRNISSCVCFTKTMKTSFIKFCQRFRDYIFNYLMPLIIIKLRYFLVLFFFCLGILGLIGVFYYPKFEAPSTYKVNFFGKNHPMEIYEFGMKPQFNGYIKEYNRFFAYPEISFVFGIRDIDDGYIFDMNDRGHLHLMPIDLHRLVTLDFFKQFIQDLGKRNDLFLSNYDLERDFNAFYQLSKQNSFIDEVKYNLSKTNPLEMMNETIRDAIIENNQRSALKEAMQCITGTAGENNIPIEFCQEQLKKQRSYSWTVLLDKPSSIDGSVRPFAIFITIRGNLNSTNYKSYDAYYRKIKDFFDPYIKKYAPLHLKHGWFSSPTFAFYGIQRETVVGSYSSLVVSLGIALLVLFLTSGNLFIAIYALITMTFSINVAIAIFATLKWELGIVEAIILIMSVGLSVDFVVHFGVGYIHADPNRIDHVAIAIFATLKWELGIVEAIILIMSVGLSVDFVVHFGVGYIHADPNRIDRERKKVRNRYLSTTPDSTSFRLLWKEHEVEREIRVRESISRVGSAVFMAAFTTFAAGFSMIHASLTAYREMGQFLMTIMLTSWFFAMFFFLPLCAILGPVGAYGSIPFTRIALRFKRCIHRN</sequence>
<evidence type="ECO:0000256" key="3">
    <source>
        <dbReference type="ARBA" id="ARBA00022989"/>
    </source>
</evidence>
<feature type="transmembrane region" description="Helical" evidence="7">
    <location>
        <begin position="1050"/>
        <end position="1070"/>
    </location>
</feature>
<feature type="domain" description="SSD" evidence="8">
    <location>
        <begin position="533"/>
        <end position="715"/>
    </location>
</feature>
<keyword evidence="3 7" id="KW-1133">Transmembrane helix</keyword>
<keyword evidence="5" id="KW-0325">Glycoprotein</keyword>
<feature type="transmembrane region" description="Helical" evidence="7">
    <location>
        <begin position="520"/>
        <end position="537"/>
    </location>
</feature>
<dbReference type="SUPFAM" id="SSF82866">
    <property type="entry name" value="Multidrug efflux transporter AcrB transmembrane domain"/>
    <property type="match status" value="3"/>
</dbReference>
<feature type="transmembrane region" description="Helical" evidence="7">
    <location>
        <begin position="664"/>
        <end position="686"/>
    </location>
</feature>
<feature type="transmembrane region" description="Helical" evidence="7">
    <location>
        <begin position="1228"/>
        <end position="1249"/>
    </location>
</feature>
<comment type="similarity">
    <text evidence="6">Belongs to the dispatched family.</text>
</comment>
<protein>
    <recommendedName>
        <fullName evidence="8">SSD domain-containing protein</fullName>
    </recommendedName>
</protein>
<evidence type="ECO:0000256" key="7">
    <source>
        <dbReference type="SAM" id="Phobius"/>
    </source>
</evidence>
<comment type="subcellular location">
    <subcellularLocation>
        <location evidence="1">Membrane</location>
        <topology evidence="1">Multi-pass membrane protein</topology>
    </subcellularLocation>
</comment>
<dbReference type="PANTHER" id="PTHR45951:SF3">
    <property type="entry name" value="PROTEIN DISPATCHED"/>
    <property type="match status" value="1"/>
</dbReference>
<dbReference type="GO" id="GO:0016020">
    <property type="term" value="C:membrane"/>
    <property type="evidence" value="ECO:0007669"/>
    <property type="project" value="UniProtKB-SubCell"/>
</dbReference>
<dbReference type="InterPro" id="IPR003392">
    <property type="entry name" value="PTHD_SSD"/>
</dbReference>
<keyword evidence="2 7" id="KW-0812">Transmembrane</keyword>
<evidence type="ECO:0000256" key="6">
    <source>
        <dbReference type="ARBA" id="ARBA00038046"/>
    </source>
</evidence>